<gene>
    <name evidence="4" type="ORF">SCARUB_00304</name>
</gene>
<name>A0A1E3XG39_9BACT</name>
<keyword evidence="1" id="KW-1133">Transmembrane helix</keyword>
<dbReference type="SUPFAM" id="SSF53756">
    <property type="entry name" value="UDP-Glycosyltransferase/glycogen phosphorylase"/>
    <property type="match status" value="1"/>
</dbReference>
<dbReference type="InterPro" id="IPR050194">
    <property type="entry name" value="Glycosyltransferase_grp1"/>
</dbReference>
<keyword evidence="4" id="KW-0808">Transferase</keyword>
<protein>
    <submittedName>
        <fullName evidence="4">Glycosyltransferase</fullName>
    </submittedName>
</protein>
<feature type="domain" description="Glycosyl transferase family 1" evidence="2">
    <location>
        <begin position="216"/>
        <end position="372"/>
    </location>
</feature>
<dbReference type="EMBL" id="MAYW01000004">
    <property type="protein sequence ID" value="ODS34569.1"/>
    <property type="molecule type" value="Genomic_DNA"/>
</dbReference>
<comment type="caution">
    <text evidence="4">The sequence shown here is derived from an EMBL/GenBank/DDBJ whole genome shotgun (WGS) entry which is preliminary data.</text>
</comment>
<dbReference type="Pfam" id="PF00534">
    <property type="entry name" value="Glycos_transf_1"/>
    <property type="match status" value="1"/>
</dbReference>
<dbReference type="Gene3D" id="3.40.50.2000">
    <property type="entry name" value="Glycogen Phosphorylase B"/>
    <property type="match status" value="2"/>
</dbReference>
<organism evidence="4 5">
    <name type="scientific">Candidatus Scalindua rubra</name>
    <dbReference type="NCBI Taxonomy" id="1872076"/>
    <lineage>
        <taxon>Bacteria</taxon>
        <taxon>Pseudomonadati</taxon>
        <taxon>Planctomycetota</taxon>
        <taxon>Candidatus Brocadiia</taxon>
        <taxon>Candidatus Brocadiales</taxon>
        <taxon>Candidatus Scalinduaceae</taxon>
        <taxon>Candidatus Scalindua</taxon>
    </lineage>
</organism>
<evidence type="ECO:0000313" key="5">
    <source>
        <dbReference type="Proteomes" id="UP000094056"/>
    </source>
</evidence>
<dbReference type="PANTHER" id="PTHR45947:SF15">
    <property type="entry name" value="TEICHURONIC ACID BIOSYNTHESIS GLYCOSYLTRANSFERASE TUAC-RELATED"/>
    <property type="match status" value="1"/>
</dbReference>
<evidence type="ECO:0000259" key="3">
    <source>
        <dbReference type="Pfam" id="PF13439"/>
    </source>
</evidence>
<dbReference type="Proteomes" id="UP000094056">
    <property type="component" value="Unassembled WGS sequence"/>
</dbReference>
<keyword evidence="1" id="KW-0812">Transmembrane</keyword>
<evidence type="ECO:0000259" key="2">
    <source>
        <dbReference type="Pfam" id="PF00534"/>
    </source>
</evidence>
<feature type="domain" description="Glycosyltransferase subfamily 4-like N-terminal" evidence="3">
    <location>
        <begin position="100"/>
        <end position="206"/>
    </location>
</feature>
<dbReference type="Pfam" id="PF13439">
    <property type="entry name" value="Glyco_transf_4"/>
    <property type="match status" value="1"/>
</dbReference>
<dbReference type="AlphaFoldDB" id="A0A1E3XG39"/>
<evidence type="ECO:0000313" key="4">
    <source>
        <dbReference type="EMBL" id="ODS34569.1"/>
    </source>
</evidence>
<evidence type="ECO:0000256" key="1">
    <source>
        <dbReference type="SAM" id="Phobius"/>
    </source>
</evidence>
<dbReference type="GO" id="GO:0016757">
    <property type="term" value="F:glycosyltransferase activity"/>
    <property type="evidence" value="ECO:0007669"/>
    <property type="project" value="InterPro"/>
</dbReference>
<dbReference type="InterPro" id="IPR028098">
    <property type="entry name" value="Glyco_trans_4-like_N"/>
</dbReference>
<sequence length="405" mass="46352">MTCIKERIRILVLLDDMPSKERPQLWSHALNQIYELSEKCDIKIVSPVRLSISLRRHEENKERAKSLPPYEYKIRAIPCWRPIYIDFSFLPCKYRKYYFQIVSMIASLLLVIFRKRIKFDIIHAHFVYRPGYVAAVLGRIFGKPVVITAHGTDIHHNLYKENIVYKKRTIDALRRSKKIIAVSEFLKRKIANEGFGKKTCVIPCGFSESEFYPMDKKKCRTKLSLETSKKNLLFIGNLITVKGVDILIEAFKIVLDKDTNVVLIIIGEGTEKITLEQQARDCKIDKMVHFLGSKNNNEIPLYINSSDVIVLPSRDEGRGLVIFEALACGKPVVASRVGGIPETVVNDKLGILVEKENPIDLADGILKALASSWDSLYQCNYINQYCNTKLVAKVLKVYDKVLNRA</sequence>
<feature type="transmembrane region" description="Helical" evidence="1">
    <location>
        <begin position="97"/>
        <end position="113"/>
    </location>
</feature>
<keyword evidence="1" id="KW-0472">Membrane</keyword>
<proteinExistence type="predicted"/>
<accession>A0A1E3XG39</accession>
<reference evidence="4 5" key="1">
    <citation type="submission" date="2016-07" db="EMBL/GenBank/DDBJ databases">
        <title>Draft genome of Scalindua rubra, obtained from a brine-seawater interface in the Red Sea, sheds light on salt adaptation in anammox bacteria.</title>
        <authorList>
            <person name="Speth D.R."/>
            <person name="Lagkouvardos I."/>
            <person name="Wang Y."/>
            <person name="Qian P.-Y."/>
            <person name="Dutilh B.E."/>
            <person name="Jetten M.S."/>
        </authorList>
    </citation>
    <scope>NUCLEOTIDE SEQUENCE [LARGE SCALE GENOMIC DNA]</scope>
    <source>
        <strain evidence="4">BSI-1</strain>
    </source>
</reference>
<dbReference type="InterPro" id="IPR001296">
    <property type="entry name" value="Glyco_trans_1"/>
</dbReference>
<dbReference type="PANTHER" id="PTHR45947">
    <property type="entry name" value="SULFOQUINOVOSYL TRANSFERASE SQD2"/>
    <property type="match status" value="1"/>
</dbReference>